<comment type="caution">
    <text evidence="1">The sequence shown here is derived from an EMBL/GenBank/DDBJ whole genome shotgun (WGS) entry which is preliminary data.</text>
</comment>
<proteinExistence type="predicted"/>
<accession>A0A0G1HXI5</accession>
<dbReference type="Proteomes" id="UP000034006">
    <property type="component" value="Unassembled WGS sequence"/>
</dbReference>
<evidence type="ECO:0008006" key="3">
    <source>
        <dbReference type="Google" id="ProtNLM"/>
    </source>
</evidence>
<evidence type="ECO:0000313" key="1">
    <source>
        <dbReference type="EMBL" id="KKT51846.1"/>
    </source>
</evidence>
<name>A0A0G1HXI5_9BACT</name>
<sequence>MFNILPLRKDLEVKLRKYGLRGKFEKQMSFLTKNPKYPSLNLELLEPRNRGIYSIRIDRQFRALLMFLSDRETIEIIAITNHYR</sequence>
<dbReference type="SUPFAM" id="SSF143011">
    <property type="entry name" value="RelE-like"/>
    <property type="match status" value="1"/>
</dbReference>
<organism evidence="1 2">
    <name type="scientific">Candidatus Collierbacteria bacterium GW2011_GWB2_44_22</name>
    <dbReference type="NCBI Taxonomy" id="1618387"/>
    <lineage>
        <taxon>Bacteria</taxon>
        <taxon>Candidatus Collieribacteriota</taxon>
    </lineage>
</organism>
<gene>
    <name evidence="1" type="ORF">UW44_C0007G0021</name>
</gene>
<evidence type="ECO:0000313" key="2">
    <source>
        <dbReference type="Proteomes" id="UP000034006"/>
    </source>
</evidence>
<dbReference type="AlphaFoldDB" id="A0A0G1HXI5"/>
<dbReference type="STRING" id="1618387.UW44_C0007G0021"/>
<dbReference type="EMBL" id="LCIH01000007">
    <property type="protein sequence ID" value="KKT51846.1"/>
    <property type="molecule type" value="Genomic_DNA"/>
</dbReference>
<dbReference type="InterPro" id="IPR035093">
    <property type="entry name" value="RelE/ParE_toxin_dom_sf"/>
</dbReference>
<reference evidence="1 2" key="1">
    <citation type="journal article" date="2015" name="Nature">
        <title>rRNA introns, odd ribosomes, and small enigmatic genomes across a large radiation of phyla.</title>
        <authorList>
            <person name="Brown C.T."/>
            <person name="Hug L.A."/>
            <person name="Thomas B.C."/>
            <person name="Sharon I."/>
            <person name="Castelle C.J."/>
            <person name="Singh A."/>
            <person name="Wilkins M.J."/>
            <person name="Williams K.H."/>
            <person name="Banfield J.F."/>
        </authorList>
    </citation>
    <scope>NUCLEOTIDE SEQUENCE [LARGE SCALE GENOMIC DNA]</scope>
</reference>
<protein>
    <recommendedName>
        <fullName evidence="3">Toxin YoeB</fullName>
    </recommendedName>
</protein>